<organism evidence="8 9">
    <name type="scientific">Fuscovulum blasticum DSM 2131</name>
    <dbReference type="NCBI Taxonomy" id="1188250"/>
    <lineage>
        <taxon>Bacteria</taxon>
        <taxon>Pseudomonadati</taxon>
        <taxon>Pseudomonadota</taxon>
        <taxon>Alphaproteobacteria</taxon>
        <taxon>Rhodobacterales</taxon>
        <taxon>Paracoccaceae</taxon>
        <taxon>Pseudogemmobacter</taxon>
    </lineage>
</organism>
<evidence type="ECO:0000259" key="7">
    <source>
        <dbReference type="Pfam" id="PF00892"/>
    </source>
</evidence>
<reference evidence="8 9" key="1">
    <citation type="submission" date="2018-03" db="EMBL/GenBank/DDBJ databases">
        <title>Rhodobacter blasticus.</title>
        <authorList>
            <person name="Meyer T.E."/>
            <person name="Miller S."/>
            <person name="Lodha T."/>
            <person name="Gandham S."/>
            <person name="Chintalapati S."/>
            <person name="Chintalapati V.R."/>
        </authorList>
    </citation>
    <scope>NUCLEOTIDE SEQUENCE [LARGE SCALE GENOMIC DNA]</scope>
    <source>
        <strain evidence="8 9">DSM 2131</strain>
    </source>
</reference>
<accession>A0A2T4JAX2</accession>
<dbReference type="InterPro" id="IPR000620">
    <property type="entry name" value="EamA_dom"/>
</dbReference>
<dbReference type="GO" id="GO:0016020">
    <property type="term" value="C:membrane"/>
    <property type="evidence" value="ECO:0007669"/>
    <property type="project" value="UniProtKB-SubCell"/>
</dbReference>
<dbReference type="Pfam" id="PF00892">
    <property type="entry name" value="EamA"/>
    <property type="match status" value="2"/>
</dbReference>
<comment type="subcellular location">
    <subcellularLocation>
        <location evidence="1">Membrane</location>
        <topology evidence="1">Multi-pass membrane protein</topology>
    </subcellularLocation>
</comment>
<evidence type="ECO:0000256" key="1">
    <source>
        <dbReference type="ARBA" id="ARBA00004141"/>
    </source>
</evidence>
<feature type="transmembrane region" description="Helical" evidence="6">
    <location>
        <begin position="127"/>
        <end position="145"/>
    </location>
</feature>
<evidence type="ECO:0000256" key="4">
    <source>
        <dbReference type="ARBA" id="ARBA00022989"/>
    </source>
</evidence>
<gene>
    <name evidence="8" type="ORF">C5F44_07200</name>
</gene>
<feature type="domain" description="EamA" evidence="7">
    <location>
        <begin position="10"/>
        <end position="141"/>
    </location>
</feature>
<evidence type="ECO:0000256" key="5">
    <source>
        <dbReference type="ARBA" id="ARBA00023136"/>
    </source>
</evidence>
<proteinExistence type="inferred from homology"/>
<evidence type="ECO:0000313" key="9">
    <source>
        <dbReference type="Proteomes" id="UP000241362"/>
    </source>
</evidence>
<keyword evidence="3 6" id="KW-0812">Transmembrane</keyword>
<comment type="caution">
    <text evidence="8">The sequence shown here is derived from an EMBL/GenBank/DDBJ whole genome shotgun (WGS) entry which is preliminary data.</text>
</comment>
<evidence type="ECO:0000313" key="8">
    <source>
        <dbReference type="EMBL" id="PTE15060.1"/>
    </source>
</evidence>
<dbReference type="InterPro" id="IPR037185">
    <property type="entry name" value="EmrE-like"/>
</dbReference>
<dbReference type="AlphaFoldDB" id="A0A2T4JAX2"/>
<evidence type="ECO:0000256" key="3">
    <source>
        <dbReference type="ARBA" id="ARBA00022692"/>
    </source>
</evidence>
<protein>
    <submittedName>
        <fullName evidence="8">EamA family transporter</fullName>
    </submittedName>
</protein>
<feature type="transmembrane region" description="Helical" evidence="6">
    <location>
        <begin position="239"/>
        <end position="258"/>
    </location>
</feature>
<dbReference type="EMBL" id="PZKE01000005">
    <property type="protein sequence ID" value="PTE15060.1"/>
    <property type="molecule type" value="Genomic_DNA"/>
</dbReference>
<dbReference type="PANTHER" id="PTHR22911:SF6">
    <property type="entry name" value="SOLUTE CARRIER FAMILY 35 MEMBER G1"/>
    <property type="match status" value="1"/>
</dbReference>
<feature type="transmembrane region" description="Helical" evidence="6">
    <location>
        <begin position="96"/>
        <end position="118"/>
    </location>
</feature>
<feature type="transmembrane region" description="Helical" evidence="6">
    <location>
        <begin position="151"/>
        <end position="169"/>
    </location>
</feature>
<feature type="transmembrane region" description="Helical" evidence="6">
    <location>
        <begin position="40"/>
        <end position="62"/>
    </location>
</feature>
<name>A0A2T4JAX2_FUSBL</name>
<evidence type="ECO:0000256" key="2">
    <source>
        <dbReference type="ARBA" id="ARBA00009853"/>
    </source>
</evidence>
<evidence type="ECO:0000256" key="6">
    <source>
        <dbReference type="SAM" id="Phobius"/>
    </source>
</evidence>
<feature type="domain" description="EamA" evidence="7">
    <location>
        <begin position="151"/>
        <end position="280"/>
    </location>
</feature>
<keyword evidence="4 6" id="KW-1133">Transmembrane helix</keyword>
<keyword evidence="9" id="KW-1185">Reference proteome</keyword>
<feature type="transmembrane region" description="Helical" evidence="6">
    <location>
        <begin position="264"/>
        <end position="282"/>
    </location>
</feature>
<feature type="transmembrane region" description="Helical" evidence="6">
    <location>
        <begin position="210"/>
        <end position="232"/>
    </location>
</feature>
<sequence>MSDPHRPLAAALWMTGSIASFSAMAVATRAVKVRHETFEILAYRSILGLMIVLLAATLLGRLNRISARRFPSHVLRNGFHFTGQALWFWAVTQIPLAQVFALEFTSPLWVILLSPLVLGERLTRPRLLAAGLGFAGILIVARPDFGHIEPGVMAAAGCAVFFAATMLMTKKLTRGEDILSILFWLTLLQAIFGLALSFRDGAITLPDSATLPWLLLIGLAGIVAHLCLTTALSLAPASFVGPVDFARLPVIALIGAAFYDEPLAWTLALGAALILTANYISLRAESRAPKPQL</sequence>
<dbReference type="Proteomes" id="UP000241362">
    <property type="component" value="Unassembled WGS sequence"/>
</dbReference>
<dbReference type="SUPFAM" id="SSF103481">
    <property type="entry name" value="Multidrug resistance efflux transporter EmrE"/>
    <property type="match status" value="2"/>
</dbReference>
<comment type="similarity">
    <text evidence="2">Belongs to the drug/metabolite transporter (DMT) superfamily. 10 TMS drug/metabolite exporter (DME) (TC 2.A.7.3) family.</text>
</comment>
<feature type="transmembrane region" description="Helical" evidence="6">
    <location>
        <begin position="181"/>
        <end position="198"/>
    </location>
</feature>
<keyword evidence="5 6" id="KW-0472">Membrane</keyword>
<dbReference type="PANTHER" id="PTHR22911">
    <property type="entry name" value="ACYL-MALONYL CONDENSING ENZYME-RELATED"/>
    <property type="match status" value="1"/>
</dbReference>